<dbReference type="InterPro" id="IPR002810">
    <property type="entry name" value="NfeD-like_C"/>
</dbReference>
<proteinExistence type="predicted"/>
<evidence type="ECO:0000256" key="2">
    <source>
        <dbReference type="ARBA" id="ARBA00022692"/>
    </source>
</evidence>
<dbReference type="Gene3D" id="2.40.50.140">
    <property type="entry name" value="Nucleic acid-binding proteins"/>
    <property type="match status" value="1"/>
</dbReference>
<name>A0A7I7NHN5_9MYCO</name>
<dbReference type="SUPFAM" id="SSF141322">
    <property type="entry name" value="NfeD domain-like"/>
    <property type="match status" value="1"/>
</dbReference>
<dbReference type="InterPro" id="IPR012340">
    <property type="entry name" value="NA-bd_OB-fold"/>
</dbReference>
<feature type="transmembrane region" description="Helical" evidence="5">
    <location>
        <begin position="42"/>
        <end position="59"/>
    </location>
</feature>
<keyword evidence="8" id="KW-1185">Reference proteome</keyword>
<accession>A0A7I7NHN5</accession>
<feature type="domain" description="NfeD-like C-terminal" evidence="6">
    <location>
        <begin position="102"/>
        <end position="158"/>
    </location>
</feature>
<evidence type="ECO:0000256" key="5">
    <source>
        <dbReference type="SAM" id="Phobius"/>
    </source>
</evidence>
<dbReference type="Proteomes" id="UP000466396">
    <property type="component" value="Chromosome"/>
</dbReference>
<dbReference type="GO" id="GO:0005886">
    <property type="term" value="C:plasma membrane"/>
    <property type="evidence" value="ECO:0007669"/>
    <property type="project" value="TreeGrafter"/>
</dbReference>
<organism evidence="7 8">
    <name type="scientific">Mycobacterium lacus</name>
    <dbReference type="NCBI Taxonomy" id="169765"/>
    <lineage>
        <taxon>Bacteria</taxon>
        <taxon>Bacillati</taxon>
        <taxon>Actinomycetota</taxon>
        <taxon>Actinomycetes</taxon>
        <taxon>Mycobacteriales</taxon>
        <taxon>Mycobacteriaceae</taxon>
        <taxon>Mycobacterium</taxon>
    </lineage>
</organism>
<feature type="transmembrane region" description="Helical" evidence="5">
    <location>
        <begin position="65"/>
        <end position="83"/>
    </location>
</feature>
<dbReference type="PANTHER" id="PTHR33507:SF3">
    <property type="entry name" value="INNER MEMBRANE PROTEIN YBBJ"/>
    <property type="match status" value="1"/>
</dbReference>
<dbReference type="AlphaFoldDB" id="A0A7I7NHN5"/>
<evidence type="ECO:0000256" key="4">
    <source>
        <dbReference type="ARBA" id="ARBA00023136"/>
    </source>
</evidence>
<evidence type="ECO:0000259" key="6">
    <source>
        <dbReference type="Pfam" id="PF01957"/>
    </source>
</evidence>
<dbReference type="InterPro" id="IPR052165">
    <property type="entry name" value="Membrane_assoc_protease"/>
</dbReference>
<feature type="transmembrane region" description="Helical" evidence="5">
    <location>
        <begin position="12"/>
        <end position="35"/>
    </location>
</feature>
<comment type="subcellular location">
    <subcellularLocation>
        <location evidence="1">Membrane</location>
        <topology evidence="1">Multi-pass membrane protein</topology>
    </subcellularLocation>
</comment>
<keyword evidence="4 5" id="KW-0472">Membrane</keyword>
<dbReference type="KEGG" id="mlj:MLAC_13540"/>
<gene>
    <name evidence="7" type="ORF">MLAC_13540</name>
</gene>
<evidence type="ECO:0000313" key="7">
    <source>
        <dbReference type="EMBL" id="BBX96060.1"/>
    </source>
</evidence>
<dbReference type="PANTHER" id="PTHR33507">
    <property type="entry name" value="INNER MEMBRANE PROTEIN YBBJ"/>
    <property type="match status" value="1"/>
</dbReference>
<keyword evidence="3 5" id="KW-1133">Transmembrane helix</keyword>
<dbReference type="Pfam" id="PF01957">
    <property type="entry name" value="NfeD"/>
    <property type="match status" value="1"/>
</dbReference>
<evidence type="ECO:0000256" key="1">
    <source>
        <dbReference type="ARBA" id="ARBA00004141"/>
    </source>
</evidence>
<sequence>MLAAAEADHAYPVAMAPGLLMALIWLIFALVLAGAEALTGDMFLLMLGGGALAAAGSSWVMDWPVWADGVVFLIVSVLLLVLVRPAVRRRLTPAVGAHTGIQALEGKSALVLDRVARDAGQVKLDGQVWTARPLNEDDVYEPGDSVTVVHIEGATAVVFRGASPL</sequence>
<protein>
    <recommendedName>
        <fullName evidence="6">NfeD-like C-terminal domain-containing protein</fullName>
    </recommendedName>
</protein>
<keyword evidence="2 5" id="KW-0812">Transmembrane</keyword>
<evidence type="ECO:0000313" key="8">
    <source>
        <dbReference type="Proteomes" id="UP000466396"/>
    </source>
</evidence>
<reference evidence="7 8" key="1">
    <citation type="journal article" date="2019" name="Emerg. Microbes Infect.">
        <title>Comprehensive subspecies identification of 175 nontuberculous mycobacteria species based on 7547 genomic profiles.</title>
        <authorList>
            <person name="Matsumoto Y."/>
            <person name="Kinjo T."/>
            <person name="Motooka D."/>
            <person name="Nabeya D."/>
            <person name="Jung N."/>
            <person name="Uechi K."/>
            <person name="Horii T."/>
            <person name="Iida T."/>
            <person name="Fujita J."/>
            <person name="Nakamura S."/>
        </authorList>
    </citation>
    <scope>NUCLEOTIDE SEQUENCE [LARGE SCALE GENOMIC DNA]</scope>
    <source>
        <strain evidence="7 8">JCM 15657</strain>
    </source>
</reference>
<dbReference type="EMBL" id="AP022581">
    <property type="protein sequence ID" value="BBX96060.1"/>
    <property type="molecule type" value="Genomic_DNA"/>
</dbReference>
<evidence type="ECO:0000256" key="3">
    <source>
        <dbReference type="ARBA" id="ARBA00022989"/>
    </source>
</evidence>